<proteinExistence type="predicted"/>
<evidence type="ECO:0000313" key="2">
    <source>
        <dbReference type="EMBL" id="KAJ5223334.1"/>
    </source>
</evidence>
<protein>
    <recommendedName>
        <fullName evidence="1">Cyanovirin-N domain-containing protein</fullName>
    </recommendedName>
</protein>
<dbReference type="InterPro" id="IPR036673">
    <property type="entry name" value="Cyanovirin-N_sf"/>
</dbReference>
<accession>A0A9W9NNN7</accession>
<dbReference type="InterPro" id="IPR011058">
    <property type="entry name" value="Cyanovirin-N"/>
</dbReference>
<dbReference type="Proteomes" id="UP001150941">
    <property type="component" value="Unassembled WGS sequence"/>
</dbReference>
<dbReference type="OrthoDB" id="2441380at2759"/>
<sequence length="134" mass="15187">LHQPRSPSKHYQYFIYRVTPAIWSDNSNMSFHVSAVEYELEDGHILKAVLTDDEGNEKTSQLDLNTIIDNDNGSFAWKDSKYSDSANDVKLSKEGDDEVPVLRARLLNVDGEEVDADINLAERITNDNGVLRFN</sequence>
<dbReference type="Pfam" id="PF08881">
    <property type="entry name" value="CVNH"/>
    <property type="match status" value="1"/>
</dbReference>
<dbReference type="Gene3D" id="2.30.60.10">
    <property type="entry name" value="Cyanovirin-N"/>
    <property type="match status" value="1"/>
</dbReference>
<reference evidence="2" key="1">
    <citation type="submission" date="2022-11" db="EMBL/GenBank/DDBJ databases">
        <authorList>
            <person name="Petersen C."/>
        </authorList>
    </citation>
    <scope>NUCLEOTIDE SEQUENCE</scope>
    <source>
        <strain evidence="2">IBT 19713</strain>
    </source>
</reference>
<dbReference type="PANTHER" id="PTHR42076:SF1">
    <property type="entry name" value="CYANOVIRIN-N DOMAIN-CONTAINING PROTEIN"/>
    <property type="match status" value="1"/>
</dbReference>
<reference evidence="2" key="2">
    <citation type="journal article" date="2023" name="IMA Fungus">
        <title>Comparative genomic study of the Penicillium genus elucidates a diverse pangenome and 15 lateral gene transfer events.</title>
        <authorList>
            <person name="Petersen C."/>
            <person name="Sorensen T."/>
            <person name="Nielsen M.R."/>
            <person name="Sondergaard T.E."/>
            <person name="Sorensen J.L."/>
            <person name="Fitzpatrick D.A."/>
            <person name="Frisvad J.C."/>
            <person name="Nielsen K.L."/>
        </authorList>
    </citation>
    <scope>NUCLEOTIDE SEQUENCE</scope>
    <source>
        <strain evidence="2">IBT 19713</strain>
    </source>
</reference>
<dbReference type="GeneID" id="83204475"/>
<gene>
    <name evidence="2" type="ORF">N7468_007876</name>
</gene>
<dbReference type="EMBL" id="JAPQKS010000006">
    <property type="protein sequence ID" value="KAJ5223334.1"/>
    <property type="molecule type" value="Genomic_DNA"/>
</dbReference>
<keyword evidence="3" id="KW-1185">Reference proteome</keyword>
<feature type="non-terminal residue" evidence="2">
    <location>
        <position position="1"/>
    </location>
</feature>
<evidence type="ECO:0000313" key="3">
    <source>
        <dbReference type="Proteomes" id="UP001150941"/>
    </source>
</evidence>
<dbReference type="RefSeq" id="XP_058327517.1">
    <property type="nucleotide sequence ID" value="XM_058477172.1"/>
</dbReference>
<evidence type="ECO:0000259" key="1">
    <source>
        <dbReference type="SMART" id="SM01111"/>
    </source>
</evidence>
<dbReference type="PANTHER" id="PTHR42076">
    <property type="entry name" value="CYANOVIRIN-N HOMOLOG"/>
    <property type="match status" value="1"/>
</dbReference>
<dbReference type="AlphaFoldDB" id="A0A9W9NNN7"/>
<feature type="domain" description="Cyanovirin-N" evidence="1">
    <location>
        <begin position="30"/>
        <end position="133"/>
    </location>
</feature>
<name>A0A9W9NNN7_9EURO</name>
<comment type="caution">
    <text evidence="2">The sequence shown here is derived from an EMBL/GenBank/DDBJ whole genome shotgun (WGS) entry which is preliminary data.</text>
</comment>
<dbReference type="SUPFAM" id="SSF51322">
    <property type="entry name" value="Cyanovirin-N"/>
    <property type="match status" value="1"/>
</dbReference>
<organism evidence="2 3">
    <name type="scientific">Penicillium chermesinum</name>
    <dbReference type="NCBI Taxonomy" id="63820"/>
    <lineage>
        <taxon>Eukaryota</taxon>
        <taxon>Fungi</taxon>
        <taxon>Dikarya</taxon>
        <taxon>Ascomycota</taxon>
        <taxon>Pezizomycotina</taxon>
        <taxon>Eurotiomycetes</taxon>
        <taxon>Eurotiomycetidae</taxon>
        <taxon>Eurotiales</taxon>
        <taxon>Aspergillaceae</taxon>
        <taxon>Penicillium</taxon>
    </lineage>
</organism>
<dbReference type="SMART" id="SM01111">
    <property type="entry name" value="CVNH"/>
    <property type="match status" value="1"/>
</dbReference>